<reference evidence="1" key="1">
    <citation type="submission" date="2022-10" db="EMBL/GenBank/DDBJ databases">
        <title>The complete genomes of actinobacterial strains from the NBC collection.</title>
        <authorList>
            <person name="Joergensen T.S."/>
            <person name="Alvarez Arevalo M."/>
            <person name="Sterndorff E.B."/>
            <person name="Faurdal D."/>
            <person name="Vuksanovic O."/>
            <person name="Mourched A.-S."/>
            <person name="Charusanti P."/>
            <person name="Shaw S."/>
            <person name="Blin K."/>
            <person name="Weber T."/>
        </authorList>
    </citation>
    <scope>NUCLEOTIDE SEQUENCE</scope>
    <source>
        <strain evidence="1">NBC_01482</strain>
    </source>
</reference>
<keyword evidence="2" id="KW-1185">Reference proteome</keyword>
<dbReference type="InterPro" id="IPR016024">
    <property type="entry name" value="ARM-type_fold"/>
</dbReference>
<proteinExistence type="predicted"/>
<dbReference type="SUPFAM" id="SSF48371">
    <property type="entry name" value="ARM repeat"/>
    <property type="match status" value="1"/>
</dbReference>
<protein>
    <recommendedName>
        <fullName evidence="3">HEAT repeat domain-containing protein</fullName>
    </recommendedName>
</protein>
<evidence type="ECO:0000313" key="1">
    <source>
        <dbReference type="EMBL" id="WUV49961.1"/>
    </source>
</evidence>
<gene>
    <name evidence="1" type="ORF">OG563_18260</name>
</gene>
<evidence type="ECO:0000313" key="2">
    <source>
        <dbReference type="Proteomes" id="UP001432062"/>
    </source>
</evidence>
<name>A0ABZ1Z6E9_9NOCA</name>
<dbReference type="InterPro" id="IPR011989">
    <property type="entry name" value="ARM-like"/>
</dbReference>
<dbReference type="Gene3D" id="1.25.10.10">
    <property type="entry name" value="Leucine-rich Repeat Variant"/>
    <property type="match status" value="1"/>
</dbReference>
<dbReference type="RefSeq" id="WP_329414693.1">
    <property type="nucleotide sequence ID" value="NZ_CP109441.1"/>
</dbReference>
<sequence>MTPEDEKVILGLVYSPANPTRVGSPEEVLRHFGASDGRELGLKLLKEAIESRDADGVELALIVSSEFGLTMDYLDTLLQLSSADWHYMHEAVVSLLGQLRTPTAVDALYRAAVWIPDYLDYDDNRALATKAIWALGGTPGLEAEAALVRLGDSDSQIVRQGAEAQLKRRQKSHTAT</sequence>
<accession>A0ABZ1Z6E9</accession>
<dbReference type="Proteomes" id="UP001432062">
    <property type="component" value="Chromosome"/>
</dbReference>
<dbReference type="EMBL" id="CP109441">
    <property type="protein sequence ID" value="WUV49961.1"/>
    <property type="molecule type" value="Genomic_DNA"/>
</dbReference>
<organism evidence="1 2">
    <name type="scientific">Nocardia vinacea</name>
    <dbReference type="NCBI Taxonomy" id="96468"/>
    <lineage>
        <taxon>Bacteria</taxon>
        <taxon>Bacillati</taxon>
        <taxon>Actinomycetota</taxon>
        <taxon>Actinomycetes</taxon>
        <taxon>Mycobacteriales</taxon>
        <taxon>Nocardiaceae</taxon>
        <taxon>Nocardia</taxon>
    </lineage>
</organism>
<evidence type="ECO:0008006" key="3">
    <source>
        <dbReference type="Google" id="ProtNLM"/>
    </source>
</evidence>